<dbReference type="GO" id="GO:0034386">
    <property type="term" value="F:4-aminobutyrate:2-oxoglutarate transaminase activity"/>
    <property type="evidence" value="ECO:0007669"/>
    <property type="project" value="UniProtKB-EC"/>
</dbReference>
<dbReference type="InterPro" id="IPR005814">
    <property type="entry name" value="Aminotrans_3"/>
</dbReference>
<dbReference type="STRING" id="1121324.CLIT_2c03090"/>
<dbReference type="RefSeq" id="WP_038261298.1">
    <property type="nucleotide sequence ID" value="NZ_FSRH01000001.1"/>
</dbReference>
<dbReference type="PIRSF" id="PIRSF000521">
    <property type="entry name" value="Transaminase_4ab_Lys_Orn"/>
    <property type="match status" value="1"/>
</dbReference>
<evidence type="ECO:0000256" key="2">
    <source>
        <dbReference type="ARBA" id="ARBA00008954"/>
    </source>
</evidence>
<keyword evidence="5" id="KW-0808">Transferase</keyword>
<dbReference type="Pfam" id="PF00202">
    <property type="entry name" value="Aminotran_3"/>
    <property type="match status" value="1"/>
</dbReference>
<keyword evidence="3 4" id="KW-0663">Pyridoxal phosphate</keyword>
<evidence type="ECO:0000256" key="3">
    <source>
        <dbReference type="ARBA" id="ARBA00022898"/>
    </source>
</evidence>
<dbReference type="InterPro" id="IPR015422">
    <property type="entry name" value="PyrdxlP-dep_Trfase_small"/>
</dbReference>
<dbReference type="SUPFAM" id="SSF53383">
    <property type="entry name" value="PLP-dependent transferases"/>
    <property type="match status" value="1"/>
</dbReference>
<dbReference type="Gene3D" id="3.90.1150.10">
    <property type="entry name" value="Aspartate Aminotransferase, domain 1"/>
    <property type="match status" value="1"/>
</dbReference>
<dbReference type="OrthoDB" id="9801052at2"/>
<proteinExistence type="inferred from homology"/>
<dbReference type="Gene3D" id="3.40.640.10">
    <property type="entry name" value="Type I PLP-dependent aspartate aminotransferase-like (Major domain)"/>
    <property type="match status" value="1"/>
</dbReference>
<dbReference type="CDD" id="cd00610">
    <property type="entry name" value="OAT_like"/>
    <property type="match status" value="1"/>
</dbReference>
<dbReference type="InterPro" id="IPR015421">
    <property type="entry name" value="PyrdxlP-dep_Trfase_major"/>
</dbReference>
<dbReference type="eggNOG" id="COG0160">
    <property type="taxonomic scope" value="Bacteria"/>
</dbReference>
<dbReference type="EC" id="2.6.1.22" evidence="5"/>
<dbReference type="InterPro" id="IPR015424">
    <property type="entry name" value="PyrdxlP-dep_Trfase"/>
</dbReference>
<dbReference type="EC" id="2.6.1.19" evidence="5"/>
<dbReference type="AlphaFoldDB" id="A0A069RIT8"/>
<comment type="caution">
    <text evidence="5">The sequence shown here is derived from an EMBL/GenBank/DDBJ whole genome shotgun (WGS) entry which is preliminary data.</text>
</comment>
<evidence type="ECO:0000256" key="1">
    <source>
        <dbReference type="ARBA" id="ARBA00001933"/>
    </source>
</evidence>
<dbReference type="GO" id="GO:0030170">
    <property type="term" value="F:pyridoxal phosphate binding"/>
    <property type="evidence" value="ECO:0007669"/>
    <property type="project" value="InterPro"/>
</dbReference>
<reference evidence="5 6" key="1">
    <citation type="submission" date="2014-03" db="EMBL/GenBank/DDBJ databases">
        <title>Genome sequence of Clostridium litorale W6, DSM 5388.</title>
        <authorList>
            <person name="Poehlein A."/>
            <person name="Jagirdar A."/>
            <person name="Khonsari B."/>
            <person name="Chibani C.M."/>
            <person name="Gutierrez Gutierrez D.A."/>
            <person name="Davydova E."/>
            <person name="Alghaithi H.S."/>
            <person name="Nair K.P."/>
            <person name="Dhamotharan K."/>
            <person name="Chandran L."/>
            <person name="G W."/>
            <person name="Daniel R."/>
        </authorList>
    </citation>
    <scope>NUCLEOTIDE SEQUENCE [LARGE SCALE GENOMIC DNA]</scope>
    <source>
        <strain evidence="5 6">W6</strain>
    </source>
</reference>
<keyword evidence="6" id="KW-1185">Reference proteome</keyword>
<dbReference type="PANTHER" id="PTHR11986">
    <property type="entry name" value="AMINOTRANSFERASE CLASS III"/>
    <property type="match status" value="1"/>
</dbReference>
<dbReference type="GO" id="GO:0042802">
    <property type="term" value="F:identical protein binding"/>
    <property type="evidence" value="ECO:0007669"/>
    <property type="project" value="TreeGrafter"/>
</dbReference>
<keyword evidence="5" id="KW-0032">Aminotransferase</keyword>
<dbReference type="InterPro" id="IPR049704">
    <property type="entry name" value="Aminotrans_3_PPA_site"/>
</dbReference>
<gene>
    <name evidence="5" type="primary">gabT</name>
    <name evidence="5" type="ORF">CLIT_2c03090</name>
</gene>
<evidence type="ECO:0000256" key="4">
    <source>
        <dbReference type="RuleBase" id="RU003560"/>
    </source>
</evidence>
<organism evidence="5 6">
    <name type="scientific">Peptoclostridium litorale DSM 5388</name>
    <dbReference type="NCBI Taxonomy" id="1121324"/>
    <lineage>
        <taxon>Bacteria</taxon>
        <taxon>Bacillati</taxon>
        <taxon>Bacillota</taxon>
        <taxon>Clostridia</taxon>
        <taxon>Peptostreptococcales</taxon>
        <taxon>Peptoclostridiaceae</taxon>
        <taxon>Peptoclostridium</taxon>
    </lineage>
</organism>
<accession>A0A069RIT8</accession>
<dbReference type="EMBL" id="JJMM01000002">
    <property type="protein sequence ID" value="KDR96703.1"/>
    <property type="molecule type" value="Genomic_DNA"/>
</dbReference>
<dbReference type="Proteomes" id="UP000027946">
    <property type="component" value="Unassembled WGS sequence"/>
</dbReference>
<comment type="similarity">
    <text evidence="2 4">Belongs to the class-III pyridoxal-phosphate-dependent aminotransferase family.</text>
</comment>
<dbReference type="GO" id="GO:0047298">
    <property type="term" value="F:(S)-3-amino-2-methylpropionate transaminase activity"/>
    <property type="evidence" value="ECO:0007669"/>
    <property type="project" value="UniProtKB-EC"/>
</dbReference>
<dbReference type="PANTHER" id="PTHR11986:SF58">
    <property type="entry name" value="LEUCINE_METHIONINE RACEMASE"/>
    <property type="match status" value="1"/>
</dbReference>
<comment type="cofactor">
    <cofactor evidence="1">
        <name>pyridoxal 5'-phosphate</name>
        <dbReference type="ChEBI" id="CHEBI:597326"/>
    </cofactor>
</comment>
<dbReference type="FunFam" id="3.40.640.10:FF:000004">
    <property type="entry name" value="Acetylornithine aminotransferase"/>
    <property type="match status" value="1"/>
</dbReference>
<dbReference type="PROSITE" id="PS00600">
    <property type="entry name" value="AA_TRANSFER_CLASS_3"/>
    <property type="match status" value="1"/>
</dbReference>
<dbReference type="InterPro" id="IPR050103">
    <property type="entry name" value="Class-III_PLP-dep_AT"/>
</dbReference>
<evidence type="ECO:0000313" key="5">
    <source>
        <dbReference type="EMBL" id="KDR96703.1"/>
    </source>
</evidence>
<name>A0A069RIT8_PEPLI</name>
<evidence type="ECO:0000313" key="6">
    <source>
        <dbReference type="Proteomes" id="UP000027946"/>
    </source>
</evidence>
<protein>
    <submittedName>
        <fullName evidence="5">Putative 4-aminobutyrate aminotransferase GabT</fullName>
        <ecNumber evidence="5">2.6.1.19</ecNumber>
        <ecNumber evidence="5">2.6.1.22</ecNumber>
    </submittedName>
</protein>
<sequence>MNEKTLNQNDVIAANEKKYVSRAQKIPYYPVAFKKGIGALLYDVEGNEYIDFLSSASSANIGHGNEEIAQVVKEQMVNLAQYTLAYFYANEPVELAKRLVKMAPGDDDKKVLFSTTGSASIDGAIKLARAYTGRSKIISFYESYHGSTFGALSISAISTNMRRKMGPLLPETYHFSYPNCLRCKYGKDKDNCEMECLKEIEYAFDHYLPTEEVAAVFMEPIAGDAGLIVPPEEYVKSLHELCKKNGILFISDEIQQGMGRTGKWFGIEHFGVEPDLIVMGKSVGAGLPLGVVIGKTDIMDSLDSPGHLFSMSGNSTVCAAALKMLEIFEREDLNNRSIEMGEYIKDKFLKLKEKYEIIGDVRGIGMSIAVDLVTDRESMDKNYKAAAKICYRCIQKGLVLIFVGQSALRVQPPIVITRGQVDKAIEIIEESMNEYLNGDIGEEVFETTKGW</sequence>